<feature type="compositionally biased region" description="Acidic residues" evidence="1">
    <location>
        <begin position="202"/>
        <end position="216"/>
    </location>
</feature>
<comment type="caution">
    <text evidence="2">The sequence shown here is derived from an EMBL/GenBank/DDBJ whole genome shotgun (WGS) entry which is preliminary data.</text>
</comment>
<evidence type="ECO:0000313" key="3">
    <source>
        <dbReference type="Proteomes" id="UP000676336"/>
    </source>
</evidence>
<accession>A0A8S2XDP4</accession>
<feature type="region of interest" description="Disordered" evidence="1">
    <location>
        <begin position="227"/>
        <end position="260"/>
    </location>
</feature>
<protein>
    <submittedName>
        <fullName evidence="2">Uncharacterized protein</fullName>
    </submittedName>
</protein>
<dbReference type="AlphaFoldDB" id="A0A8S2XDP4"/>
<evidence type="ECO:0000313" key="2">
    <source>
        <dbReference type="EMBL" id="CAF4492369.1"/>
    </source>
</evidence>
<reference evidence="2" key="1">
    <citation type="submission" date="2021-02" db="EMBL/GenBank/DDBJ databases">
        <authorList>
            <person name="Nowell W R."/>
        </authorList>
    </citation>
    <scope>NUCLEOTIDE SEQUENCE</scope>
</reference>
<dbReference type="Proteomes" id="UP000676336">
    <property type="component" value="Unassembled WGS sequence"/>
</dbReference>
<feature type="compositionally biased region" description="Low complexity" evidence="1">
    <location>
        <begin position="227"/>
        <end position="243"/>
    </location>
</feature>
<feature type="non-terminal residue" evidence="2">
    <location>
        <position position="482"/>
    </location>
</feature>
<feature type="region of interest" description="Disordered" evidence="1">
    <location>
        <begin position="202"/>
        <end position="221"/>
    </location>
</feature>
<gene>
    <name evidence="2" type="ORF">SMN809_LOCUS34530</name>
</gene>
<evidence type="ECO:0000256" key="1">
    <source>
        <dbReference type="SAM" id="MobiDB-lite"/>
    </source>
</evidence>
<organism evidence="2 3">
    <name type="scientific">Rotaria magnacalcarata</name>
    <dbReference type="NCBI Taxonomy" id="392030"/>
    <lineage>
        <taxon>Eukaryota</taxon>
        <taxon>Metazoa</taxon>
        <taxon>Spiralia</taxon>
        <taxon>Gnathifera</taxon>
        <taxon>Rotifera</taxon>
        <taxon>Eurotatoria</taxon>
        <taxon>Bdelloidea</taxon>
        <taxon>Philodinida</taxon>
        <taxon>Philodinidae</taxon>
        <taxon>Rotaria</taxon>
    </lineage>
</organism>
<proteinExistence type="predicted"/>
<name>A0A8S2XDP4_9BILA</name>
<dbReference type="EMBL" id="CAJOBI010079575">
    <property type="protein sequence ID" value="CAF4492369.1"/>
    <property type="molecule type" value="Genomic_DNA"/>
</dbReference>
<sequence length="482" mass="54161">MTSDVEDLATFYAEFPSIFGNDTSCPIEPSYSTVAADVNREKSYQPMFGSFLFADSDPLSRAAFVASSSPSPTEVPTTQEQVMDDHALRNESNISSSIQVTPSLVTPVELAAEIDDDNDEDDFDGIPIRHAPIMMNRKLNGDNESNFNRLDHDQAFDEFINHVENAHNDYGLEDDSFLNGFSDEQHDTTAIVPTLFKDIPDIDDLNEHDEDNDDGIPFDHADMYNQSESLRSSSPDSLLSSSHLQDEQDDDTDVDDDDEVTNWNDDTLLLTNSSHINTQVNRTNHPLTLQIHPMDQVDFIDSSRSNSRCSHVSSHLSFGYNDQARIFRSDDYELVTSSDSDDDNDNNDDTINIDSNLFNQNDKIDLDSNTFNQDDNEDLRLEVNLDDHRSVSSFSKSDSIRSASPIVHERPIIDIDDDDDDDIDQSKTLQIVPITSMDNDHNESRALQVAPIAALDDEDENDDLQTFRSEQPVLPMISSNIK</sequence>
<feature type="compositionally biased region" description="Acidic residues" evidence="1">
    <location>
        <begin position="247"/>
        <end position="260"/>
    </location>
</feature>